<dbReference type="PROSITE" id="PS50050">
    <property type="entry name" value="TNFR_NGFR_2"/>
    <property type="match status" value="1"/>
</dbReference>
<reference evidence="5" key="1">
    <citation type="submission" date="2022-11" db="EMBL/GenBank/DDBJ databases">
        <title>Centuries of genome instability and evolution in soft-shell clam transmissible cancer (bioRxiv).</title>
        <authorList>
            <person name="Hart S.F.M."/>
            <person name="Yonemitsu M.A."/>
            <person name="Giersch R.M."/>
            <person name="Beal B.F."/>
            <person name="Arriagada G."/>
            <person name="Davis B.W."/>
            <person name="Ostrander E.A."/>
            <person name="Goff S.P."/>
            <person name="Metzger M.J."/>
        </authorList>
    </citation>
    <scope>NUCLEOTIDE SEQUENCE</scope>
    <source>
        <strain evidence="5">MELC-2E11</strain>
        <tissue evidence="5">Siphon/mantle</tissue>
    </source>
</reference>
<dbReference type="PROSITE" id="PS51257">
    <property type="entry name" value="PROKAR_LIPOPROTEIN"/>
    <property type="match status" value="1"/>
</dbReference>
<keyword evidence="2" id="KW-1133">Transmembrane helix</keyword>
<dbReference type="Gene3D" id="2.10.50.10">
    <property type="entry name" value="Tumor Necrosis Factor Receptor, subunit A, domain 2"/>
    <property type="match status" value="1"/>
</dbReference>
<feature type="domain" description="TNFR-Cys" evidence="4">
    <location>
        <begin position="24"/>
        <end position="62"/>
    </location>
</feature>
<dbReference type="SUPFAM" id="SSF57586">
    <property type="entry name" value="TNF receptor-like"/>
    <property type="match status" value="1"/>
</dbReference>
<keyword evidence="6" id="KW-1185">Reference proteome</keyword>
<evidence type="ECO:0000259" key="4">
    <source>
        <dbReference type="PROSITE" id="PS50050"/>
    </source>
</evidence>
<feature type="disulfide bond" evidence="1">
    <location>
        <begin position="44"/>
        <end position="62"/>
    </location>
</feature>
<feature type="repeat" description="TNFR-Cys" evidence="1">
    <location>
        <begin position="24"/>
        <end position="62"/>
    </location>
</feature>
<dbReference type="InterPro" id="IPR001368">
    <property type="entry name" value="TNFR/NGFR_Cys_rich_reg"/>
</dbReference>
<keyword evidence="2" id="KW-0812">Transmembrane</keyword>
<organism evidence="5 6">
    <name type="scientific">Mya arenaria</name>
    <name type="common">Soft-shell clam</name>
    <dbReference type="NCBI Taxonomy" id="6604"/>
    <lineage>
        <taxon>Eukaryota</taxon>
        <taxon>Metazoa</taxon>
        <taxon>Spiralia</taxon>
        <taxon>Lophotrochozoa</taxon>
        <taxon>Mollusca</taxon>
        <taxon>Bivalvia</taxon>
        <taxon>Autobranchia</taxon>
        <taxon>Heteroconchia</taxon>
        <taxon>Euheterodonta</taxon>
        <taxon>Imparidentia</taxon>
        <taxon>Neoheterodontei</taxon>
        <taxon>Myida</taxon>
        <taxon>Myoidea</taxon>
        <taxon>Myidae</taxon>
        <taxon>Mya</taxon>
    </lineage>
</organism>
<feature type="signal peptide" evidence="3">
    <location>
        <begin position="1"/>
        <end position="18"/>
    </location>
</feature>
<evidence type="ECO:0000256" key="3">
    <source>
        <dbReference type="SAM" id="SignalP"/>
    </source>
</evidence>
<dbReference type="EMBL" id="CP111015">
    <property type="protein sequence ID" value="WAR01452.1"/>
    <property type="molecule type" value="Genomic_DNA"/>
</dbReference>
<gene>
    <name evidence="5" type="ORF">MAR_008010</name>
</gene>
<comment type="caution">
    <text evidence="1">Lacks conserved residue(s) required for the propagation of feature annotation.</text>
</comment>
<keyword evidence="1" id="KW-1015">Disulfide bond</keyword>
<evidence type="ECO:0000256" key="1">
    <source>
        <dbReference type="PROSITE-ProRule" id="PRU00206"/>
    </source>
</evidence>
<keyword evidence="2" id="KW-0472">Membrane</keyword>
<feature type="transmembrane region" description="Helical" evidence="2">
    <location>
        <begin position="115"/>
        <end position="143"/>
    </location>
</feature>
<accession>A0ABY7DXW7</accession>
<dbReference type="PROSITE" id="PS00652">
    <property type="entry name" value="TNFR_NGFR_1"/>
    <property type="match status" value="1"/>
</dbReference>
<evidence type="ECO:0000313" key="6">
    <source>
        <dbReference type="Proteomes" id="UP001164746"/>
    </source>
</evidence>
<keyword evidence="3" id="KW-0732">Signal</keyword>
<feature type="chain" id="PRO_5047076725" description="TNFR-Cys domain-containing protein" evidence="3">
    <location>
        <begin position="19"/>
        <end position="178"/>
    </location>
</feature>
<sequence>MAYRVVIIALSLVACGVAGSVSQTCGELEFYNNEARTCVPCRACPDGQVALRLCHDNRDTECGPFPWSMFHNSNPLPAEPVKATITSESQTSNAAAESRTASTVVLTDVSGEDRWFVITFVLVGVLVVAGVAAVISSIVLCYCCRQRKQREIICESTYVTTPLRQGDYIEQFQLVRET</sequence>
<feature type="disulfide bond" evidence="1">
    <location>
        <begin position="41"/>
        <end position="54"/>
    </location>
</feature>
<dbReference type="Pfam" id="PF00020">
    <property type="entry name" value="TNFR_c6"/>
    <property type="match status" value="1"/>
</dbReference>
<dbReference type="SMART" id="SM00208">
    <property type="entry name" value="TNFR"/>
    <property type="match status" value="1"/>
</dbReference>
<evidence type="ECO:0000256" key="2">
    <source>
        <dbReference type="SAM" id="Phobius"/>
    </source>
</evidence>
<protein>
    <recommendedName>
        <fullName evidence="4">TNFR-Cys domain-containing protein</fullName>
    </recommendedName>
</protein>
<proteinExistence type="predicted"/>
<name>A0ABY7DXW7_MYAAR</name>
<dbReference type="Proteomes" id="UP001164746">
    <property type="component" value="Chromosome 4"/>
</dbReference>
<evidence type="ECO:0000313" key="5">
    <source>
        <dbReference type="EMBL" id="WAR01452.1"/>
    </source>
</evidence>